<name>L5KEK3_PTEAL</name>
<evidence type="ECO:0000256" key="2">
    <source>
        <dbReference type="ARBA" id="ARBA00023054"/>
    </source>
</evidence>
<organism evidence="4 5">
    <name type="scientific">Pteropus alecto</name>
    <name type="common">Black flying fox</name>
    <dbReference type="NCBI Taxonomy" id="9402"/>
    <lineage>
        <taxon>Eukaryota</taxon>
        <taxon>Metazoa</taxon>
        <taxon>Chordata</taxon>
        <taxon>Craniata</taxon>
        <taxon>Vertebrata</taxon>
        <taxon>Euteleostomi</taxon>
        <taxon>Mammalia</taxon>
        <taxon>Eutheria</taxon>
        <taxon>Laurasiatheria</taxon>
        <taxon>Chiroptera</taxon>
        <taxon>Yinpterochiroptera</taxon>
        <taxon>Pteropodoidea</taxon>
        <taxon>Pteropodidae</taxon>
        <taxon>Pteropodinae</taxon>
        <taxon>Pteropus</taxon>
    </lineage>
</organism>
<dbReference type="InParanoid" id="L5KEK3"/>
<feature type="region of interest" description="Disordered" evidence="3">
    <location>
        <begin position="243"/>
        <end position="309"/>
    </location>
</feature>
<feature type="region of interest" description="Disordered" evidence="3">
    <location>
        <begin position="171"/>
        <end position="223"/>
    </location>
</feature>
<evidence type="ECO:0000256" key="1">
    <source>
        <dbReference type="ARBA" id="ARBA00010807"/>
    </source>
</evidence>
<proteinExistence type="inferred from homology"/>
<feature type="region of interest" description="Disordered" evidence="3">
    <location>
        <begin position="30"/>
        <end position="103"/>
    </location>
</feature>
<evidence type="ECO:0000313" key="5">
    <source>
        <dbReference type="Proteomes" id="UP000010552"/>
    </source>
</evidence>
<dbReference type="InterPro" id="IPR024843">
    <property type="entry name" value="Dapper"/>
</dbReference>
<feature type="compositionally biased region" description="Basic and acidic residues" evidence="3">
    <location>
        <begin position="243"/>
        <end position="256"/>
    </location>
</feature>
<feature type="region of interest" description="Disordered" evidence="3">
    <location>
        <begin position="323"/>
        <end position="361"/>
    </location>
</feature>
<dbReference type="GO" id="GO:1900108">
    <property type="term" value="P:negative regulation of nodal signaling pathway"/>
    <property type="evidence" value="ECO:0007669"/>
    <property type="project" value="TreeGrafter"/>
</dbReference>
<keyword evidence="5" id="KW-1185">Reference proteome</keyword>
<sequence length="469" mass="49644">MHCSVRSFQENKKFREALLKSCPFWCSRSLQRQDPGGPSSDLLPATATEDHPTIKERRQDSGGQEPGLATRGSTTPPRILSRSRMGTSRRTLPGEKLPEPSVNGGQIRLKQLIQSFYELSDGGSCSLSASCASVCSDRLSSSLGALLPASPNSRTSTGDCRPWSADETTVCGAPVPSWEPRATEEGSGRRLQATSRPRPVSTGDLDRVLPAEAGPQNASVDPKATSFLCRGMDLPPHRLDPECQRDLECGGGREADPYPSPLHAVAPQTPLFALTRETPKSDGHAPPSKPLPRTSGPSSIRPGPVLEAGPAGAYIDRLLRLRGRGEPPRGSADEQRSSGWEAAPSQGAESNSHPKKLTCAPGADRSAAECASLLHSAVTETSEDEASDYTANRFGDGESSGSDVGAGVGGSGGCPARPRVHPHRPAHAPASARPALPPAPKLYHVKASRALKRKIRRFQPAALKVMTTV</sequence>
<dbReference type="GO" id="GO:0005737">
    <property type="term" value="C:cytoplasm"/>
    <property type="evidence" value="ECO:0007669"/>
    <property type="project" value="TreeGrafter"/>
</dbReference>
<feature type="compositionally biased region" description="Basic and acidic residues" evidence="3">
    <location>
        <begin position="48"/>
        <end position="60"/>
    </location>
</feature>
<accession>L5KEK3</accession>
<gene>
    <name evidence="4" type="ORF">PAL_GLEAN10013302</name>
</gene>
<feature type="region of interest" description="Disordered" evidence="3">
    <location>
        <begin position="378"/>
        <end position="439"/>
    </location>
</feature>
<dbReference type="STRING" id="9402.L5KEK3"/>
<dbReference type="Proteomes" id="UP000010552">
    <property type="component" value="Unassembled WGS sequence"/>
</dbReference>
<evidence type="ECO:0000256" key="3">
    <source>
        <dbReference type="SAM" id="MobiDB-lite"/>
    </source>
</evidence>
<reference evidence="5" key="1">
    <citation type="journal article" date="2013" name="Science">
        <title>Comparative analysis of bat genomes provides insight into the evolution of flight and immunity.</title>
        <authorList>
            <person name="Zhang G."/>
            <person name="Cowled C."/>
            <person name="Shi Z."/>
            <person name="Huang Z."/>
            <person name="Bishop-Lilly K.A."/>
            <person name="Fang X."/>
            <person name="Wynne J.W."/>
            <person name="Xiong Z."/>
            <person name="Baker M.L."/>
            <person name="Zhao W."/>
            <person name="Tachedjian M."/>
            <person name="Zhu Y."/>
            <person name="Zhou P."/>
            <person name="Jiang X."/>
            <person name="Ng J."/>
            <person name="Yang L."/>
            <person name="Wu L."/>
            <person name="Xiao J."/>
            <person name="Feng Y."/>
            <person name="Chen Y."/>
            <person name="Sun X."/>
            <person name="Zhang Y."/>
            <person name="Marsh G.A."/>
            <person name="Crameri G."/>
            <person name="Broder C.C."/>
            <person name="Frey K.G."/>
            <person name="Wang L.F."/>
            <person name="Wang J."/>
        </authorList>
    </citation>
    <scope>NUCLEOTIDE SEQUENCE [LARGE SCALE GENOMIC DNA]</scope>
</reference>
<comment type="similarity">
    <text evidence="1">Belongs to the dapper family.</text>
</comment>
<dbReference type="PANTHER" id="PTHR15919:SF13">
    <property type="entry name" value="DAPPER HOMOLOG 2"/>
    <property type="match status" value="1"/>
</dbReference>
<dbReference type="EMBL" id="KB030789">
    <property type="protein sequence ID" value="ELK09985.1"/>
    <property type="molecule type" value="Genomic_DNA"/>
</dbReference>
<dbReference type="PANTHER" id="PTHR15919">
    <property type="entry name" value="DAPPER-RELATED"/>
    <property type="match status" value="1"/>
</dbReference>
<keyword evidence="2" id="KW-0175">Coiled coil</keyword>
<dbReference type="FunCoup" id="L5KEK3">
    <property type="interactions" value="38"/>
</dbReference>
<feature type="compositionally biased region" description="Basic and acidic residues" evidence="3">
    <location>
        <begin position="323"/>
        <end position="336"/>
    </location>
</feature>
<evidence type="ECO:0000313" key="4">
    <source>
        <dbReference type="EMBL" id="ELK09985.1"/>
    </source>
</evidence>
<dbReference type="AlphaFoldDB" id="L5KEK3"/>
<protein>
    <submittedName>
        <fullName evidence="4">Dapper like protein 2</fullName>
    </submittedName>
</protein>
<dbReference type="Pfam" id="PF15268">
    <property type="entry name" value="Dapper"/>
    <property type="match status" value="2"/>
</dbReference>
<feature type="compositionally biased region" description="Gly residues" evidence="3">
    <location>
        <begin position="404"/>
        <end position="413"/>
    </location>
</feature>